<keyword evidence="2" id="KW-0808">Transferase</keyword>
<dbReference type="SUPFAM" id="SSF53335">
    <property type="entry name" value="S-adenosyl-L-methionine-dependent methyltransferases"/>
    <property type="match status" value="1"/>
</dbReference>
<dbReference type="SUPFAM" id="SSF53756">
    <property type="entry name" value="UDP-Glycosyltransferase/glycogen phosphorylase"/>
    <property type="match status" value="1"/>
</dbReference>
<dbReference type="EMBL" id="WVUD01000009">
    <property type="protein sequence ID" value="MYL82952.1"/>
    <property type="molecule type" value="Genomic_DNA"/>
</dbReference>
<evidence type="ECO:0000313" key="2">
    <source>
        <dbReference type="EMBL" id="MYL82952.1"/>
    </source>
</evidence>
<dbReference type="Gene3D" id="3.40.50.150">
    <property type="entry name" value="Vaccinia Virus protein VP39"/>
    <property type="match status" value="1"/>
</dbReference>
<evidence type="ECO:0000313" key="3">
    <source>
        <dbReference type="Proteomes" id="UP000482487"/>
    </source>
</evidence>
<dbReference type="Pfam" id="PF08241">
    <property type="entry name" value="Methyltransf_11"/>
    <property type="match status" value="1"/>
</dbReference>
<dbReference type="PANTHER" id="PTHR12526:SF635">
    <property type="entry name" value="GLYCOSYL TRANSFERASE GROUP 1"/>
    <property type="match status" value="1"/>
</dbReference>
<dbReference type="OrthoDB" id="9790710at2"/>
<dbReference type="PANTHER" id="PTHR12526">
    <property type="entry name" value="GLYCOSYLTRANSFERASE"/>
    <property type="match status" value="1"/>
</dbReference>
<dbReference type="Gene3D" id="3.40.50.2000">
    <property type="entry name" value="Glycogen Phosphorylase B"/>
    <property type="match status" value="2"/>
</dbReference>
<dbReference type="GO" id="GO:0016757">
    <property type="term" value="F:glycosyltransferase activity"/>
    <property type="evidence" value="ECO:0007669"/>
    <property type="project" value="UniProtKB-ARBA"/>
</dbReference>
<reference evidence="2 3" key="1">
    <citation type="submission" date="2020-01" db="EMBL/GenBank/DDBJ databases">
        <title>Genome sequence of Desulfovibrio aerotolerans DSM 16695(T).</title>
        <authorList>
            <person name="Karnachuk O."/>
            <person name="Avakyan M."/>
            <person name="Mardanov A."/>
            <person name="Kadnikov V."/>
            <person name="Ravin N."/>
        </authorList>
    </citation>
    <scope>NUCLEOTIDE SEQUENCE [LARGE SCALE GENOMIC DNA]</scope>
    <source>
        <strain evidence="2 3">DSM 16695</strain>
    </source>
</reference>
<comment type="caution">
    <text evidence="2">The sequence shown here is derived from an EMBL/GenBank/DDBJ whole genome shotgun (WGS) entry which is preliminary data.</text>
</comment>
<dbReference type="AlphaFoldDB" id="A0A7C9MNQ7"/>
<sequence>MPRLLNLGCGNAFHPDWVNVDVVPRPPHVFGYNLRRGVPFADALFDAVYHSHVLEHFSRKGAAFFLRECLRALVPGGVLRVAVPDLEGAARAYLKALDEACHDAPGAGERHEWMTVELLDQLTRHGSGGEMLEFWQRRPVPAREFVLSRVGGEARPVLDAPAVPPQAPAAEPTAEAVGAFRLSGECHLWMYDRYSLGRLLLEAGFEAVRPVTAWESDIPDFAGYGLDVEPGGGVRKPDSLFIEARRPDTPFTKSPRVVSFCMQHGGGAGSAALRLHQGLQAVDAASFLYVVSSSAPVPPGVAVIPATGAARLSHNEQTGELVHNAWPDYWAETRTRLAAYPGRPQHYEIFSDCRTRTDIAAIPGVAAAHILQLHWIPGTVDITRELAFLQGRPIVWTLHDMNPITGGCHYAEGCRGFERYCGRCPQLGSSEEKDYSREQWALKKAAYRTLDITVVCPSRWLAGEVRRSSLLGKAAVHVIPNAVPTDVFRPLNRSAIRKALGIGEKDFVVLFGSDSLETRRKGFHELLAALELLRAAGNSGEILLLTFGGGGQLAPASLPFRCLHLGPLRTPGEVALAYNAASCLVLPSLEDNLPNVALEALACGLPLAAFATGGIVDMVDAAVGRLAPTGDTAALAAAVAELHGLPAPEMQQMRLRCRQTALARFTLLHQGRAYKTLYEDVLRARGLQV</sequence>
<protein>
    <submittedName>
        <fullName evidence="2">Glycosyltransferase</fullName>
    </submittedName>
</protein>
<keyword evidence="3" id="KW-1185">Reference proteome</keyword>
<proteinExistence type="predicted"/>
<organism evidence="2 3">
    <name type="scientific">Solidesulfovibrio aerotolerans</name>
    <dbReference type="NCBI Taxonomy" id="295255"/>
    <lineage>
        <taxon>Bacteria</taxon>
        <taxon>Pseudomonadati</taxon>
        <taxon>Thermodesulfobacteriota</taxon>
        <taxon>Desulfovibrionia</taxon>
        <taxon>Desulfovibrionales</taxon>
        <taxon>Desulfovibrionaceae</taxon>
        <taxon>Solidesulfovibrio</taxon>
    </lineage>
</organism>
<name>A0A7C9MNQ7_9BACT</name>
<gene>
    <name evidence="2" type="ORF">GTA51_07360</name>
</gene>
<dbReference type="RefSeq" id="WP_160959931.1">
    <property type="nucleotide sequence ID" value="NZ_WVUD01000009.1"/>
</dbReference>
<evidence type="ECO:0000259" key="1">
    <source>
        <dbReference type="Pfam" id="PF08241"/>
    </source>
</evidence>
<accession>A0A7C9MNQ7</accession>
<dbReference type="Pfam" id="PF13692">
    <property type="entry name" value="Glyco_trans_1_4"/>
    <property type="match status" value="1"/>
</dbReference>
<dbReference type="GO" id="GO:0008757">
    <property type="term" value="F:S-adenosylmethionine-dependent methyltransferase activity"/>
    <property type="evidence" value="ECO:0007669"/>
    <property type="project" value="InterPro"/>
</dbReference>
<dbReference type="Proteomes" id="UP000482487">
    <property type="component" value="Unassembled WGS sequence"/>
</dbReference>
<dbReference type="InterPro" id="IPR013216">
    <property type="entry name" value="Methyltransf_11"/>
</dbReference>
<dbReference type="InterPro" id="IPR029063">
    <property type="entry name" value="SAM-dependent_MTases_sf"/>
</dbReference>
<feature type="domain" description="Methyltransferase type 11" evidence="1">
    <location>
        <begin position="38"/>
        <end position="79"/>
    </location>
</feature>